<accession>A0ABD3VQP9</accession>
<dbReference type="InterPro" id="IPR049546">
    <property type="entry name" value="WDR54_beta_prop"/>
</dbReference>
<evidence type="ECO:0000313" key="4">
    <source>
        <dbReference type="Proteomes" id="UP001634394"/>
    </source>
</evidence>
<name>A0ABD3VQP9_SINWO</name>
<dbReference type="PANTHER" id="PTHR19865">
    <property type="entry name" value="U3 SMALL NUCLEOLAR RNA INTERACTING PROTEIN 2"/>
    <property type="match status" value="1"/>
</dbReference>
<evidence type="ECO:0000259" key="2">
    <source>
        <dbReference type="Pfam" id="PF21031"/>
    </source>
</evidence>
<gene>
    <name evidence="3" type="ORF">ACJMK2_005636</name>
</gene>
<dbReference type="EMBL" id="JBJQND010000010">
    <property type="protein sequence ID" value="KAL3863915.1"/>
    <property type="molecule type" value="Genomic_DNA"/>
</dbReference>
<dbReference type="PANTHER" id="PTHR19865:SF2">
    <property type="entry name" value="F-BOX AND WD REPEAT DOMAIN-CONTAINING 11-A"/>
    <property type="match status" value="1"/>
</dbReference>
<dbReference type="PROSITE" id="PS50082">
    <property type="entry name" value="WD_REPEATS_2"/>
    <property type="match status" value="1"/>
</dbReference>
<dbReference type="SUPFAM" id="SSF50978">
    <property type="entry name" value="WD40 repeat-like"/>
    <property type="match status" value="1"/>
</dbReference>
<sequence>MYRRDKPIAFKSSVSLLANNLTCYINIEKGSLNYASVHRYLVNMVSSTPDGSQVTHKQVMCKEPSAAQQGTSMIIQAKWVTLPARVVLVITSIKGIQIFEYDGSAIMYWHAMRDHAENADQCNFGRGIAGFGENLLCIGSQTGEIMVFSIPPKGNNVALKDTLKGHKSAICDLTSDKNNLYSSDDEGNIIMWTLQGSQIQQTGNIPGSGDPVSSIGVWKSVIVASYGNGQIKVYNAKTGKVGAVVNAHARWINALSVAKGTGLVLTASEDSFVRVWQLIDGPTPELEFKFADCVTDLQLVGAQFVDDNGKAFAVTGYDSPDLIFFSQS</sequence>
<proteinExistence type="predicted"/>
<dbReference type="SMART" id="SM00320">
    <property type="entry name" value="WD40"/>
    <property type="match status" value="3"/>
</dbReference>
<keyword evidence="1" id="KW-0853">WD repeat</keyword>
<comment type="caution">
    <text evidence="3">The sequence shown here is derived from an EMBL/GenBank/DDBJ whole genome shotgun (WGS) entry which is preliminary data.</text>
</comment>
<dbReference type="PROSITE" id="PS50294">
    <property type="entry name" value="WD_REPEATS_REGION"/>
    <property type="match status" value="1"/>
</dbReference>
<evidence type="ECO:0000313" key="3">
    <source>
        <dbReference type="EMBL" id="KAL3863915.1"/>
    </source>
</evidence>
<dbReference type="InterPro" id="IPR036322">
    <property type="entry name" value="WD40_repeat_dom_sf"/>
</dbReference>
<dbReference type="Proteomes" id="UP001634394">
    <property type="component" value="Unassembled WGS sequence"/>
</dbReference>
<reference evidence="3 4" key="1">
    <citation type="submission" date="2024-11" db="EMBL/GenBank/DDBJ databases">
        <title>Chromosome-level genome assembly of the freshwater bivalve Anodonta woodiana.</title>
        <authorList>
            <person name="Chen X."/>
        </authorList>
    </citation>
    <scope>NUCLEOTIDE SEQUENCE [LARGE SCALE GENOMIC DNA]</scope>
    <source>
        <strain evidence="3">MN2024</strain>
        <tissue evidence="3">Gills</tissue>
    </source>
</reference>
<organism evidence="3 4">
    <name type="scientific">Sinanodonta woodiana</name>
    <name type="common">Chinese pond mussel</name>
    <name type="synonym">Anodonta woodiana</name>
    <dbReference type="NCBI Taxonomy" id="1069815"/>
    <lineage>
        <taxon>Eukaryota</taxon>
        <taxon>Metazoa</taxon>
        <taxon>Spiralia</taxon>
        <taxon>Lophotrochozoa</taxon>
        <taxon>Mollusca</taxon>
        <taxon>Bivalvia</taxon>
        <taxon>Autobranchia</taxon>
        <taxon>Heteroconchia</taxon>
        <taxon>Palaeoheterodonta</taxon>
        <taxon>Unionida</taxon>
        <taxon>Unionoidea</taxon>
        <taxon>Unionidae</taxon>
        <taxon>Unioninae</taxon>
        <taxon>Sinanodonta</taxon>
    </lineage>
</organism>
<dbReference type="InterPro" id="IPR015943">
    <property type="entry name" value="WD40/YVTN_repeat-like_dom_sf"/>
</dbReference>
<dbReference type="Pfam" id="PF21031">
    <property type="entry name" value="WDR54"/>
    <property type="match status" value="1"/>
</dbReference>
<evidence type="ECO:0000256" key="1">
    <source>
        <dbReference type="PROSITE-ProRule" id="PRU00221"/>
    </source>
</evidence>
<dbReference type="AlphaFoldDB" id="A0ABD3VQP9"/>
<feature type="domain" description="WD repeat-containing protein 54 beta-propeller" evidence="2">
    <location>
        <begin position="1"/>
        <end position="326"/>
    </location>
</feature>
<feature type="repeat" description="WD" evidence="1">
    <location>
        <begin position="245"/>
        <end position="278"/>
    </location>
</feature>
<dbReference type="InterPro" id="IPR039241">
    <property type="entry name" value="Rrp9-like"/>
</dbReference>
<keyword evidence="4" id="KW-1185">Reference proteome</keyword>
<dbReference type="Gene3D" id="2.130.10.10">
    <property type="entry name" value="YVTN repeat-like/Quinoprotein amine dehydrogenase"/>
    <property type="match status" value="1"/>
</dbReference>
<dbReference type="InterPro" id="IPR001680">
    <property type="entry name" value="WD40_rpt"/>
</dbReference>
<protein>
    <recommendedName>
        <fullName evidence="2">WD repeat-containing protein 54 beta-propeller domain-containing protein</fullName>
    </recommendedName>
</protein>